<name>A0A1C3HAR6_SERMA</name>
<dbReference type="SMART" id="SM00347">
    <property type="entry name" value="HTH_MARR"/>
    <property type="match status" value="1"/>
</dbReference>
<evidence type="ECO:0000256" key="2">
    <source>
        <dbReference type="ARBA" id="ARBA00023125"/>
    </source>
</evidence>
<evidence type="ECO:0000313" key="5">
    <source>
        <dbReference type="EMBL" id="SAY42129.1"/>
    </source>
</evidence>
<dbReference type="InterPro" id="IPR036390">
    <property type="entry name" value="WH_DNA-bd_sf"/>
</dbReference>
<dbReference type="PANTHER" id="PTHR33164">
    <property type="entry name" value="TRANSCRIPTIONAL REGULATOR, MARR FAMILY"/>
    <property type="match status" value="1"/>
</dbReference>
<dbReference type="PANTHER" id="PTHR33164:SF64">
    <property type="entry name" value="TRANSCRIPTIONAL REGULATOR SLYA"/>
    <property type="match status" value="1"/>
</dbReference>
<dbReference type="InterPro" id="IPR039422">
    <property type="entry name" value="MarR/SlyA-like"/>
</dbReference>
<evidence type="ECO:0000259" key="4">
    <source>
        <dbReference type="PROSITE" id="PS50995"/>
    </source>
</evidence>
<evidence type="ECO:0000256" key="1">
    <source>
        <dbReference type="ARBA" id="ARBA00023015"/>
    </source>
</evidence>
<organism evidence="5">
    <name type="scientific">Serratia marcescens</name>
    <dbReference type="NCBI Taxonomy" id="615"/>
    <lineage>
        <taxon>Bacteria</taxon>
        <taxon>Pseudomonadati</taxon>
        <taxon>Pseudomonadota</taxon>
        <taxon>Gammaproteobacteria</taxon>
        <taxon>Enterobacterales</taxon>
        <taxon>Yersiniaceae</taxon>
        <taxon>Serratia</taxon>
    </lineage>
</organism>
<dbReference type="EMBL" id="LT575490">
    <property type="protein sequence ID" value="SAY42129.1"/>
    <property type="molecule type" value="Genomic_DNA"/>
</dbReference>
<dbReference type="Gene3D" id="1.10.10.10">
    <property type="entry name" value="Winged helix-like DNA-binding domain superfamily/Winged helix DNA-binding domain"/>
    <property type="match status" value="1"/>
</dbReference>
<dbReference type="Pfam" id="PF01047">
    <property type="entry name" value="MarR"/>
    <property type="match status" value="1"/>
</dbReference>
<dbReference type="InterPro" id="IPR000835">
    <property type="entry name" value="HTH_MarR-typ"/>
</dbReference>
<keyword evidence="1" id="KW-0805">Transcription regulation</keyword>
<dbReference type="PROSITE" id="PS50995">
    <property type="entry name" value="HTH_MARR_2"/>
    <property type="match status" value="1"/>
</dbReference>
<keyword evidence="3" id="KW-0804">Transcription</keyword>
<proteinExistence type="predicted"/>
<dbReference type="GO" id="GO:0003677">
    <property type="term" value="F:DNA binding"/>
    <property type="evidence" value="ECO:0007669"/>
    <property type="project" value="UniProtKB-KW"/>
</dbReference>
<feature type="domain" description="HTH marR-type" evidence="4">
    <location>
        <begin position="1"/>
        <end position="141"/>
    </location>
</feature>
<sequence>MSQPRKLPAALGIHLDVTNRLWRTAMDQSVKMTNLTRPHWLALSAIADLGDGCTLKDVSQHLNAEVSTMSRALLFLEKNRLIARDALSEDKRAKGVRMTVAGQEMLAQLDHSSQQARQKLLNGISAGDLEAFYRVLFGIKHNAIAMLEQENLLPDEFALLAEERAGAVKPEGEA</sequence>
<keyword evidence="2" id="KW-0238">DNA-binding</keyword>
<protein>
    <submittedName>
        <fullName evidence="5">Transcriptional regulator SlyA</fullName>
    </submittedName>
</protein>
<accession>A0A1C3HAR6</accession>
<dbReference type="GO" id="GO:0006950">
    <property type="term" value="P:response to stress"/>
    <property type="evidence" value="ECO:0007669"/>
    <property type="project" value="TreeGrafter"/>
</dbReference>
<dbReference type="InterPro" id="IPR036388">
    <property type="entry name" value="WH-like_DNA-bd_sf"/>
</dbReference>
<dbReference type="SUPFAM" id="SSF46785">
    <property type="entry name" value="Winged helix' DNA-binding domain"/>
    <property type="match status" value="1"/>
</dbReference>
<dbReference type="AlphaFoldDB" id="A0A1C3HAR6"/>
<evidence type="ECO:0000256" key="3">
    <source>
        <dbReference type="ARBA" id="ARBA00023163"/>
    </source>
</evidence>
<dbReference type="GO" id="GO:0003700">
    <property type="term" value="F:DNA-binding transcription factor activity"/>
    <property type="evidence" value="ECO:0007669"/>
    <property type="project" value="InterPro"/>
</dbReference>
<gene>
    <name evidence="5" type="primary">slyA_1</name>
    <name evidence="5" type="ORF">PWN146_00807</name>
</gene>
<reference evidence="5" key="1">
    <citation type="submission" date="2016-05" db="EMBL/GenBank/DDBJ databases">
        <authorList>
            <person name="Cock P.J.A."/>
            <person name="Cock P.J.A."/>
        </authorList>
    </citation>
    <scope>NUCLEOTIDE SEQUENCE</scope>
    <source>
        <strain evidence="5">PWN146_assembly</strain>
    </source>
</reference>